<dbReference type="Proteomes" id="UP000824469">
    <property type="component" value="Unassembled WGS sequence"/>
</dbReference>
<dbReference type="InterPro" id="IPR040357">
    <property type="entry name" value="Vma22/CCDC115"/>
</dbReference>
<feature type="non-terminal residue" evidence="3">
    <location>
        <position position="203"/>
    </location>
</feature>
<comment type="caution">
    <text evidence="3">The sequence shown here is derived from an EMBL/GenBank/DDBJ whole genome shotgun (WGS) entry which is preliminary data.</text>
</comment>
<reference evidence="3 4" key="1">
    <citation type="journal article" date="2021" name="Nat. Plants">
        <title>The Taxus genome provides insights into paclitaxel biosynthesis.</title>
        <authorList>
            <person name="Xiong X."/>
            <person name="Gou J."/>
            <person name="Liao Q."/>
            <person name="Li Y."/>
            <person name="Zhou Q."/>
            <person name="Bi G."/>
            <person name="Li C."/>
            <person name="Du R."/>
            <person name="Wang X."/>
            <person name="Sun T."/>
            <person name="Guo L."/>
            <person name="Liang H."/>
            <person name="Lu P."/>
            <person name="Wu Y."/>
            <person name="Zhang Z."/>
            <person name="Ro D.K."/>
            <person name="Shang Y."/>
            <person name="Huang S."/>
            <person name="Yan J."/>
        </authorList>
    </citation>
    <scope>NUCLEOTIDE SEQUENCE [LARGE SCALE GENOMIC DNA]</scope>
    <source>
        <strain evidence="3">Ta-2019</strain>
    </source>
</reference>
<evidence type="ECO:0000256" key="2">
    <source>
        <dbReference type="SAM" id="MobiDB-lite"/>
    </source>
</evidence>
<organism evidence="3 4">
    <name type="scientific">Taxus chinensis</name>
    <name type="common">Chinese yew</name>
    <name type="synonym">Taxus wallichiana var. chinensis</name>
    <dbReference type="NCBI Taxonomy" id="29808"/>
    <lineage>
        <taxon>Eukaryota</taxon>
        <taxon>Viridiplantae</taxon>
        <taxon>Streptophyta</taxon>
        <taxon>Embryophyta</taxon>
        <taxon>Tracheophyta</taxon>
        <taxon>Spermatophyta</taxon>
        <taxon>Pinopsida</taxon>
        <taxon>Pinidae</taxon>
        <taxon>Conifers II</taxon>
        <taxon>Cupressales</taxon>
        <taxon>Taxaceae</taxon>
        <taxon>Taxus</taxon>
    </lineage>
</organism>
<dbReference type="GO" id="GO:0070072">
    <property type="term" value="P:vacuolar proton-transporting V-type ATPase complex assembly"/>
    <property type="evidence" value="ECO:0007669"/>
    <property type="project" value="InterPro"/>
</dbReference>
<evidence type="ECO:0000256" key="1">
    <source>
        <dbReference type="ARBA" id="ARBA00093634"/>
    </source>
</evidence>
<gene>
    <name evidence="3" type="ORF">KI387_024231</name>
</gene>
<dbReference type="PANTHER" id="PTHR31996:SF2">
    <property type="entry name" value="COILED-COIL DOMAIN-CONTAINING PROTEIN 115"/>
    <property type="match status" value="1"/>
</dbReference>
<dbReference type="PANTHER" id="PTHR31996">
    <property type="entry name" value="COILED-COIL DOMAIN-CONTAINING PROTEIN 115"/>
    <property type="match status" value="1"/>
</dbReference>
<evidence type="ECO:0000313" key="3">
    <source>
        <dbReference type="EMBL" id="KAH9315604.1"/>
    </source>
</evidence>
<dbReference type="EMBL" id="JAHRHJ020000005">
    <property type="protein sequence ID" value="KAH9315604.1"/>
    <property type="molecule type" value="Genomic_DNA"/>
</dbReference>
<feature type="region of interest" description="Disordered" evidence="2">
    <location>
        <begin position="139"/>
        <end position="173"/>
    </location>
</feature>
<dbReference type="GO" id="GO:0051082">
    <property type="term" value="F:unfolded protein binding"/>
    <property type="evidence" value="ECO:0007669"/>
    <property type="project" value="TreeGrafter"/>
</dbReference>
<dbReference type="AlphaFoldDB" id="A0AA38L8B9"/>
<keyword evidence="4" id="KW-1185">Reference proteome</keyword>
<proteinExistence type="predicted"/>
<dbReference type="OMA" id="KARGNIY"/>
<protein>
    <recommendedName>
        <fullName evidence="1">Vacuolar ATPase assembly protein VMA22</fullName>
    </recommendedName>
</protein>
<feature type="compositionally biased region" description="Polar residues" evidence="2">
    <location>
        <begin position="159"/>
        <end position="173"/>
    </location>
</feature>
<evidence type="ECO:0000313" key="4">
    <source>
        <dbReference type="Proteomes" id="UP000824469"/>
    </source>
</evidence>
<name>A0AA38L8B9_TAXCH</name>
<accession>A0AA38L8B9</accession>
<sequence>MEIQSNSKYKDEDEDEDEDMKVIQLLDATDAYLKLYHSLSHTMRQGWLQIASARYSMGTSRISEVLFSLKPSSAHTSISLNYTDGLPAVDENSVAEKARGNIYTRRENYPTYFTLHKWENKKEVEEEVDTGFTEKKSALRLRHRPLSHSTDKSKGAALTDNTGSESSYSSTDFQVQKRKSEALSLFGTLVSPQLRFAQGSFET</sequence>